<proteinExistence type="predicted"/>
<protein>
    <submittedName>
        <fullName evidence="1">Uncharacterized protein</fullName>
    </submittedName>
</protein>
<gene>
    <name evidence="1" type="ORF">NP233_g9006</name>
</gene>
<comment type="caution">
    <text evidence="1">The sequence shown here is derived from an EMBL/GenBank/DDBJ whole genome shotgun (WGS) entry which is preliminary data.</text>
</comment>
<keyword evidence="2" id="KW-1185">Reference proteome</keyword>
<organism evidence="1 2">
    <name type="scientific">Leucocoprinus birnbaumii</name>
    <dbReference type="NCBI Taxonomy" id="56174"/>
    <lineage>
        <taxon>Eukaryota</taxon>
        <taxon>Fungi</taxon>
        <taxon>Dikarya</taxon>
        <taxon>Basidiomycota</taxon>
        <taxon>Agaricomycotina</taxon>
        <taxon>Agaricomycetes</taxon>
        <taxon>Agaricomycetidae</taxon>
        <taxon>Agaricales</taxon>
        <taxon>Agaricineae</taxon>
        <taxon>Agaricaceae</taxon>
        <taxon>Leucocoprinus</taxon>
    </lineage>
</organism>
<evidence type="ECO:0000313" key="2">
    <source>
        <dbReference type="Proteomes" id="UP001213000"/>
    </source>
</evidence>
<reference evidence="1" key="1">
    <citation type="submission" date="2022-07" db="EMBL/GenBank/DDBJ databases">
        <title>Genome Sequence of Leucocoprinus birnbaumii.</title>
        <authorList>
            <person name="Buettner E."/>
        </authorList>
    </citation>
    <scope>NUCLEOTIDE SEQUENCE</scope>
    <source>
        <strain evidence="1">VT141</strain>
    </source>
</reference>
<name>A0AAD5VLJ5_9AGAR</name>
<dbReference type="Proteomes" id="UP001213000">
    <property type="component" value="Unassembled WGS sequence"/>
</dbReference>
<sequence>MAPAQTDSNALQAWSQSTTVRGVFHGIIAATNLELQVPEFNATGSGTAFGPALPGGDFQGTLAYDDWSRVRFSGPLDFEIVGGGVVPGATVVNFSLRGQQVATLTAVGIDFGPNVGLVGTFNWN</sequence>
<dbReference type="AlphaFoldDB" id="A0AAD5VLJ5"/>
<dbReference type="EMBL" id="JANIEX010000770">
    <property type="protein sequence ID" value="KAJ3563333.1"/>
    <property type="molecule type" value="Genomic_DNA"/>
</dbReference>
<evidence type="ECO:0000313" key="1">
    <source>
        <dbReference type="EMBL" id="KAJ3563333.1"/>
    </source>
</evidence>
<accession>A0AAD5VLJ5</accession>